<dbReference type="RefSeq" id="XP_028032649.1">
    <property type="nucleotide sequence ID" value="XM_028176848.1"/>
</dbReference>
<dbReference type="Pfam" id="PF11901">
    <property type="entry name" value="DM9"/>
    <property type="match status" value="1"/>
</dbReference>
<dbReference type="OrthoDB" id="1925699at2759"/>
<dbReference type="SMART" id="SM00696">
    <property type="entry name" value="DM9"/>
    <property type="match status" value="2"/>
</dbReference>
<evidence type="ECO:0000313" key="3">
    <source>
        <dbReference type="RefSeq" id="XP_028032649.1"/>
    </source>
</evidence>
<name>A0A6J2JUS5_BOMMA</name>
<accession>A0A6J2JUS5</accession>
<reference evidence="2 3" key="1">
    <citation type="submission" date="2025-04" db="UniProtKB">
        <authorList>
            <consortium name="RefSeq"/>
        </authorList>
    </citation>
    <scope>IDENTIFICATION</scope>
    <source>
        <tissue evidence="2 3">Silk gland</tissue>
    </source>
</reference>
<sequence length="319" mass="37043">MGDIVELNSTEGQVLYRANSSAIRIRVSFPLSAEPHITFYSKFPPHQELYQLYIGDVFKLVDILEGNVVDYYNKDPPTSFIEFKDFWISWHSGKFQYGLCPNIEPMRCIKLQNAKKIGFVSFHIPTIIDEAEVRWVIERPPIFLNSLHCKSDKEIEGGELRWVKMTNNSSLPMDAIVGGYENEPLYIARAIHFNSLTPGKYLRTTNKMFVPWGHTAYRKYDFEILCGFNYEWVKTSDNYIPENAVVGGYSEVRYEPLYIGRAMVKNFLLIGKVHVLYNTCYVPFDNMEIEVGSYEILVEKNVRRGLFHDENNIVISKEQ</sequence>
<keyword evidence="1" id="KW-1185">Reference proteome</keyword>
<dbReference type="KEGG" id="bman:114244900"/>
<evidence type="ECO:0000313" key="1">
    <source>
        <dbReference type="Proteomes" id="UP000504629"/>
    </source>
</evidence>
<proteinExistence type="predicted"/>
<organism evidence="1 2">
    <name type="scientific">Bombyx mandarina</name>
    <name type="common">Wild silk moth</name>
    <name type="synonym">Wild silkworm</name>
    <dbReference type="NCBI Taxonomy" id="7092"/>
    <lineage>
        <taxon>Eukaryota</taxon>
        <taxon>Metazoa</taxon>
        <taxon>Ecdysozoa</taxon>
        <taxon>Arthropoda</taxon>
        <taxon>Hexapoda</taxon>
        <taxon>Insecta</taxon>
        <taxon>Pterygota</taxon>
        <taxon>Neoptera</taxon>
        <taxon>Endopterygota</taxon>
        <taxon>Lepidoptera</taxon>
        <taxon>Glossata</taxon>
        <taxon>Ditrysia</taxon>
        <taxon>Bombycoidea</taxon>
        <taxon>Bombycidae</taxon>
        <taxon>Bombycinae</taxon>
        <taxon>Bombyx</taxon>
    </lineage>
</organism>
<gene>
    <name evidence="2 3" type="primary">LOC114244900</name>
</gene>
<dbReference type="PANTHER" id="PTHR31649:SF1">
    <property type="entry name" value="FARNESOIC ACID O-METHYL TRANSFERASE DOMAIN-CONTAINING PROTEIN"/>
    <property type="match status" value="1"/>
</dbReference>
<evidence type="ECO:0000313" key="2">
    <source>
        <dbReference type="RefSeq" id="XP_028032647.1"/>
    </source>
</evidence>
<dbReference type="InterPro" id="IPR006616">
    <property type="entry name" value="DM9_repeat"/>
</dbReference>
<dbReference type="RefSeq" id="XP_028032647.1">
    <property type="nucleotide sequence ID" value="XM_028176846.1"/>
</dbReference>
<dbReference type="PANTHER" id="PTHR31649">
    <property type="entry name" value="AGAP009604-PA"/>
    <property type="match status" value="1"/>
</dbReference>
<dbReference type="Proteomes" id="UP000504629">
    <property type="component" value="Unplaced"/>
</dbReference>
<protein>
    <submittedName>
        <fullName evidence="2">Uncharacterized protein LOC114244900 isoform X1</fullName>
    </submittedName>
    <submittedName>
        <fullName evidence="3">Uncharacterized protein LOC114244900 isoform X2</fullName>
    </submittedName>
</protein>
<dbReference type="AlphaFoldDB" id="A0A6J2JUS5"/>
<dbReference type="GeneID" id="114244900"/>